<protein>
    <submittedName>
        <fullName evidence="2">NAD(P)-dependent oxidoreductase</fullName>
    </submittedName>
</protein>
<dbReference type="Proteomes" id="UP001230908">
    <property type="component" value="Unassembled WGS sequence"/>
</dbReference>
<dbReference type="EMBL" id="JAVHUY010000021">
    <property type="protein sequence ID" value="MDQ7907391.1"/>
    <property type="molecule type" value="Genomic_DNA"/>
</dbReference>
<dbReference type="Pfam" id="PF01370">
    <property type="entry name" value="Epimerase"/>
    <property type="match status" value="1"/>
</dbReference>
<name>A0ABU0ZK04_9ACTN</name>
<dbReference type="PANTHER" id="PTHR48079">
    <property type="entry name" value="PROTEIN YEEZ"/>
    <property type="match status" value="1"/>
</dbReference>
<evidence type="ECO:0000313" key="3">
    <source>
        <dbReference type="Proteomes" id="UP001230908"/>
    </source>
</evidence>
<dbReference type="InterPro" id="IPR001509">
    <property type="entry name" value="Epimerase_deHydtase"/>
</dbReference>
<organism evidence="2 3">
    <name type="scientific">Phytohabitans maris</name>
    <dbReference type="NCBI Taxonomy" id="3071409"/>
    <lineage>
        <taxon>Bacteria</taxon>
        <taxon>Bacillati</taxon>
        <taxon>Actinomycetota</taxon>
        <taxon>Actinomycetes</taxon>
        <taxon>Micromonosporales</taxon>
        <taxon>Micromonosporaceae</taxon>
    </lineage>
</organism>
<dbReference type="InterPro" id="IPR036291">
    <property type="entry name" value="NAD(P)-bd_dom_sf"/>
</dbReference>
<feature type="domain" description="NAD-dependent epimerase/dehydratase" evidence="1">
    <location>
        <begin position="3"/>
        <end position="238"/>
    </location>
</feature>
<dbReference type="PANTHER" id="PTHR48079:SF6">
    <property type="entry name" value="NAD(P)-BINDING DOMAIN-CONTAINING PROTEIN-RELATED"/>
    <property type="match status" value="1"/>
</dbReference>
<dbReference type="Gene3D" id="3.40.50.720">
    <property type="entry name" value="NAD(P)-binding Rossmann-like Domain"/>
    <property type="match status" value="1"/>
</dbReference>
<proteinExistence type="predicted"/>
<gene>
    <name evidence="2" type="ORF">RB614_23010</name>
</gene>
<dbReference type="SUPFAM" id="SSF51735">
    <property type="entry name" value="NAD(P)-binding Rossmann-fold domains"/>
    <property type="match status" value="1"/>
</dbReference>
<evidence type="ECO:0000313" key="2">
    <source>
        <dbReference type="EMBL" id="MDQ7907391.1"/>
    </source>
</evidence>
<dbReference type="RefSeq" id="WP_308714659.1">
    <property type="nucleotide sequence ID" value="NZ_JAVHUY010000021.1"/>
</dbReference>
<accession>A0ABU0ZK04</accession>
<comment type="caution">
    <text evidence="2">The sequence shown here is derived from an EMBL/GenBank/DDBJ whole genome shotgun (WGS) entry which is preliminary data.</text>
</comment>
<dbReference type="InterPro" id="IPR051783">
    <property type="entry name" value="NAD(P)-dependent_oxidoreduct"/>
</dbReference>
<keyword evidence="3" id="KW-1185">Reference proteome</keyword>
<evidence type="ECO:0000259" key="1">
    <source>
        <dbReference type="Pfam" id="PF01370"/>
    </source>
</evidence>
<reference evidence="2 3" key="1">
    <citation type="submission" date="2023-08" db="EMBL/GenBank/DDBJ databases">
        <title>Phytohabitans sansha sp. nov., isolated from marine sediment.</title>
        <authorList>
            <person name="Zhao Y."/>
            <person name="Yi K."/>
        </authorList>
    </citation>
    <scope>NUCLEOTIDE SEQUENCE [LARGE SCALE GENOMIC DNA]</scope>
    <source>
        <strain evidence="2 3">ZYX-F-186</strain>
    </source>
</reference>
<sequence length="314" mass="32958">MRIFIAGASGAIGGPLVSQLVARGHEVVGTTRSAAKTGALRALGAEPVVVDALDPDSVADVVAKAEPEVIVHQLTALGGPPDFRNVKRMAAATNRLRTEGTDHLLAAGRAVGVRRFVAQSNSSWMERAPGSLADEDDRIEPNPPADAKEAVAALRHLEEAVTGITWADGIALRYGGFYGPGTGIETAPDAVMAGLIRKRRFPIVGGGTGVWPLVHITDAASATVAVIERGKPGIYHVADDDPAPVHVWLPVLAAALGAKPPRRIPAWPVRLLAGGAAVDMMTRARGISSEKIKRELGWTPRYPSWRTGFAEGLS</sequence>